<keyword evidence="1" id="KW-0812">Transmembrane</keyword>
<keyword evidence="1" id="KW-1133">Transmembrane helix</keyword>
<protein>
    <submittedName>
        <fullName evidence="2">Uncharacterized protein</fullName>
    </submittedName>
</protein>
<dbReference type="Proteomes" id="UP001174909">
    <property type="component" value="Unassembled WGS sequence"/>
</dbReference>
<dbReference type="AlphaFoldDB" id="A0AA35TGH5"/>
<organism evidence="2 3">
    <name type="scientific">Geodia barretti</name>
    <name type="common">Barrett's horny sponge</name>
    <dbReference type="NCBI Taxonomy" id="519541"/>
    <lineage>
        <taxon>Eukaryota</taxon>
        <taxon>Metazoa</taxon>
        <taxon>Porifera</taxon>
        <taxon>Demospongiae</taxon>
        <taxon>Heteroscleromorpha</taxon>
        <taxon>Tetractinellida</taxon>
        <taxon>Astrophorina</taxon>
        <taxon>Geodiidae</taxon>
        <taxon>Geodia</taxon>
    </lineage>
</organism>
<proteinExistence type="predicted"/>
<name>A0AA35TGH5_GEOBA</name>
<feature type="transmembrane region" description="Helical" evidence="1">
    <location>
        <begin position="355"/>
        <end position="378"/>
    </location>
</feature>
<sequence length="414" mass="46276">MPCLRGRPHGELRTRARVTCPIGRRGKNTKALIALLSRCYTNTMSTTFSNLTVASRIGCPWNSNFTWDAHVVTSTALHNLTFICPYGVNRTYSEFEKKLEDPATFFVQVSRLILSLLLFLLVSVLYNSVTVLGRTILSVAMCSLYWIFMFLLLTTKAMVFVVLVPTIPNTDSPKDAAIINEAGFVCLVVLQCLADLMLLLALDHEQRFRSSDYATLNSHPYSNNTCIPITFRRVMCSWYRLPAIASVLVPLVLLAAVEIVLKTSSHNRMEEQAPAALVWTFVVSLYLPRLCAVGLIVRLFLLKDSLRPTVLAKVFLVAGFLCSLVDHLPSSVTTVAPYADHGITPNDHCDDPCELSIMTVFDLFQLLGGMSVIFYALFVRSQYLRIENECKLAIVWDMQSLLNVNGRSQDVDTS</sequence>
<feature type="transmembrane region" description="Helical" evidence="1">
    <location>
        <begin position="238"/>
        <end position="257"/>
    </location>
</feature>
<feature type="transmembrane region" description="Helical" evidence="1">
    <location>
        <begin position="277"/>
        <end position="301"/>
    </location>
</feature>
<gene>
    <name evidence="2" type="ORF">GBAR_LOCUS25807</name>
</gene>
<evidence type="ECO:0000313" key="3">
    <source>
        <dbReference type="Proteomes" id="UP001174909"/>
    </source>
</evidence>
<evidence type="ECO:0000313" key="2">
    <source>
        <dbReference type="EMBL" id="CAI8046672.1"/>
    </source>
</evidence>
<accession>A0AA35TGH5</accession>
<keyword evidence="3" id="KW-1185">Reference proteome</keyword>
<feature type="transmembrane region" description="Helical" evidence="1">
    <location>
        <begin position="182"/>
        <end position="202"/>
    </location>
</feature>
<keyword evidence="1" id="KW-0472">Membrane</keyword>
<feature type="transmembrane region" description="Helical" evidence="1">
    <location>
        <begin position="112"/>
        <end position="132"/>
    </location>
</feature>
<reference evidence="2" key="1">
    <citation type="submission" date="2023-03" db="EMBL/GenBank/DDBJ databases">
        <authorList>
            <person name="Steffen K."/>
            <person name="Cardenas P."/>
        </authorList>
    </citation>
    <scope>NUCLEOTIDE SEQUENCE</scope>
</reference>
<evidence type="ECO:0000256" key="1">
    <source>
        <dbReference type="SAM" id="Phobius"/>
    </source>
</evidence>
<dbReference type="EMBL" id="CASHTH010003580">
    <property type="protein sequence ID" value="CAI8046672.1"/>
    <property type="molecule type" value="Genomic_DNA"/>
</dbReference>
<feature type="transmembrane region" description="Helical" evidence="1">
    <location>
        <begin position="310"/>
        <end position="328"/>
    </location>
</feature>
<feature type="transmembrane region" description="Helical" evidence="1">
    <location>
        <begin position="144"/>
        <end position="167"/>
    </location>
</feature>
<comment type="caution">
    <text evidence="2">The sequence shown here is derived from an EMBL/GenBank/DDBJ whole genome shotgun (WGS) entry which is preliminary data.</text>
</comment>